<comment type="function">
    <text evidence="11">Fluoride-specific ion channel. Important for reducing fluoride concentration in the cell, thus reducing its toxicity.</text>
</comment>
<keyword evidence="4 11" id="KW-0812">Transmembrane</keyword>
<sequence>MKQLLLVFLGGGIGSTLRYLVSKSLNTHFQYFFLGTFLVNIIGCLLIGLILGLSIKTNYLTPNQTLLLATGFCGGFTTFSTFAFEKHSLLTSGELVHFSIYLIASIVVGIAAVSFGLWLSKLL</sequence>
<dbReference type="PANTHER" id="PTHR28259:SF1">
    <property type="entry name" value="FLUORIDE EXPORT PROTEIN 1-RELATED"/>
    <property type="match status" value="1"/>
</dbReference>
<keyword evidence="8 11" id="KW-0407">Ion channel</keyword>
<protein>
    <recommendedName>
        <fullName evidence="11">Fluoride-specific ion channel FluC</fullName>
    </recommendedName>
</protein>
<reference evidence="13" key="2">
    <citation type="submission" date="2023-07" db="EMBL/GenBank/DDBJ databases">
        <title>Zobellia barbeyronii sp. nov., a new marine flavobacterium, isolated from green and red algae.</title>
        <authorList>
            <person name="Nedashkovskaya O.I."/>
            <person name="Otstavnykh N."/>
            <person name="Zhukova N."/>
            <person name="Guzev K."/>
            <person name="Chausova V."/>
            <person name="Tekutyeva L."/>
            <person name="Mikhailov V."/>
            <person name="Isaeva M."/>
        </authorList>
    </citation>
    <scope>NUCLEOTIDE SEQUENCE [LARGE SCALE GENOMIC DNA]</scope>
    <source>
        <strain evidence="13">KMM 6746</strain>
    </source>
</reference>
<comment type="caution">
    <text evidence="12">The sequence shown here is derived from an EMBL/GenBank/DDBJ whole genome shotgun (WGS) entry which is preliminary data.</text>
</comment>
<keyword evidence="13" id="KW-1185">Reference proteome</keyword>
<evidence type="ECO:0000256" key="10">
    <source>
        <dbReference type="ARBA" id="ARBA00035585"/>
    </source>
</evidence>
<evidence type="ECO:0000256" key="3">
    <source>
        <dbReference type="ARBA" id="ARBA00022519"/>
    </source>
</evidence>
<name>A0ABS5WFJ8_9FLAO</name>
<reference evidence="12 13" key="1">
    <citation type="submission" date="2020-06" db="EMBL/GenBank/DDBJ databases">
        <authorList>
            <person name="Isaeva M.P."/>
            <person name="Chernysheva N.Y."/>
        </authorList>
    </citation>
    <scope>NUCLEOTIDE SEQUENCE [LARGE SCALE GENOMIC DNA]</scope>
    <source>
        <strain evidence="12 13">KMM 6746</strain>
    </source>
</reference>
<keyword evidence="11" id="KW-0479">Metal-binding</keyword>
<keyword evidence="11" id="KW-0915">Sodium</keyword>
<dbReference type="EMBL" id="JACATN010000004">
    <property type="protein sequence ID" value="MBT2162150.1"/>
    <property type="molecule type" value="Genomic_DNA"/>
</dbReference>
<accession>A0ABS5WFJ8</accession>
<dbReference type="Proteomes" id="UP000740413">
    <property type="component" value="Unassembled WGS sequence"/>
</dbReference>
<evidence type="ECO:0000256" key="9">
    <source>
        <dbReference type="ARBA" id="ARBA00035120"/>
    </source>
</evidence>
<comment type="subcellular location">
    <subcellularLocation>
        <location evidence="1 11">Cell membrane</location>
        <topology evidence="1 11">Multi-pass membrane protein</topology>
    </subcellularLocation>
</comment>
<keyword evidence="5 11" id="KW-1133">Transmembrane helix</keyword>
<dbReference type="HAMAP" id="MF_00454">
    <property type="entry name" value="FluC"/>
    <property type="match status" value="1"/>
</dbReference>
<feature type="binding site" evidence="11">
    <location>
        <position position="77"/>
    </location>
    <ligand>
        <name>Na(+)</name>
        <dbReference type="ChEBI" id="CHEBI:29101"/>
        <note>structural</note>
    </ligand>
</feature>
<keyword evidence="2 11" id="KW-1003">Cell membrane</keyword>
<evidence type="ECO:0000256" key="5">
    <source>
        <dbReference type="ARBA" id="ARBA00022989"/>
    </source>
</evidence>
<evidence type="ECO:0000313" key="12">
    <source>
        <dbReference type="EMBL" id="MBT2162150.1"/>
    </source>
</evidence>
<feature type="transmembrane region" description="Helical" evidence="11">
    <location>
        <begin position="65"/>
        <end position="84"/>
    </location>
</feature>
<evidence type="ECO:0000256" key="4">
    <source>
        <dbReference type="ARBA" id="ARBA00022692"/>
    </source>
</evidence>
<feature type="transmembrane region" description="Helical" evidence="11">
    <location>
        <begin position="28"/>
        <end position="53"/>
    </location>
</feature>
<evidence type="ECO:0000313" key="13">
    <source>
        <dbReference type="Proteomes" id="UP000740413"/>
    </source>
</evidence>
<keyword evidence="3" id="KW-0997">Cell inner membrane</keyword>
<proteinExistence type="inferred from homology"/>
<dbReference type="NCBIfam" id="TIGR00494">
    <property type="entry name" value="crcB"/>
    <property type="match status" value="1"/>
</dbReference>
<dbReference type="InterPro" id="IPR003691">
    <property type="entry name" value="FluC"/>
</dbReference>
<dbReference type="RefSeq" id="WP_214612231.1">
    <property type="nucleotide sequence ID" value="NZ_JACATN010000004.1"/>
</dbReference>
<organism evidence="12 13">
    <name type="scientific">Zobellia barbeyronii</name>
    <dbReference type="NCBI Taxonomy" id="2748009"/>
    <lineage>
        <taxon>Bacteria</taxon>
        <taxon>Pseudomonadati</taxon>
        <taxon>Bacteroidota</taxon>
        <taxon>Flavobacteriia</taxon>
        <taxon>Flavobacteriales</taxon>
        <taxon>Flavobacteriaceae</taxon>
        <taxon>Zobellia</taxon>
    </lineage>
</organism>
<evidence type="ECO:0000256" key="7">
    <source>
        <dbReference type="ARBA" id="ARBA00023136"/>
    </source>
</evidence>
<keyword evidence="7 11" id="KW-0472">Membrane</keyword>
<keyword evidence="6 11" id="KW-0406">Ion transport</keyword>
<evidence type="ECO:0000256" key="8">
    <source>
        <dbReference type="ARBA" id="ARBA00023303"/>
    </source>
</evidence>
<feature type="transmembrane region" description="Helical" evidence="11">
    <location>
        <begin position="96"/>
        <end position="119"/>
    </location>
</feature>
<evidence type="ECO:0000256" key="1">
    <source>
        <dbReference type="ARBA" id="ARBA00004651"/>
    </source>
</evidence>
<dbReference type="PANTHER" id="PTHR28259">
    <property type="entry name" value="FLUORIDE EXPORT PROTEIN 1-RELATED"/>
    <property type="match status" value="1"/>
</dbReference>
<evidence type="ECO:0000256" key="2">
    <source>
        <dbReference type="ARBA" id="ARBA00022475"/>
    </source>
</evidence>
<dbReference type="Pfam" id="PF02537">
    <property type="entry name" value="CRCB"/>
    <property type="match status" value="1"/>
</dbReference>
<comment type="similarity">
    <text evidence="9 11">Belongs to the fluoride channel Fluc/FEX (TC 1.A.43) family.</text>
</comment>
<keyword evidence="11" id="KW-0813">Transport</keyword>
<comment type="catalytic activity">
    <reaction evidence="10">
        <text>fluoride(in) = fluoride(out)</text>
        <dbReference type="Rhea" id="RHEA:76159"/>
        <dbReference type="ChEBI" id="CHEBI:17051"/>
    </reaction>
    <physiologicalReaction direction="left-to-right" evidence="10">
        <dbReference type="Rhea" id="RHEA:76160"/>
    </physiologicalReaction>
</comment>
<gene>
    <name evidence="11 12" type="primary">crcB</name>
    <name evidence="11" type="synonym">fluC</name>
    <name evidence="12" type="ORF">HW347_12815</name>
</gene>
<evidence type="ECO:0000256" key="11">
    <source>
        <dbReference type="HAMAP-Rule" id="MF_00454"/>
    </source>
</evidence>
<feature type="binding site" evidence="11">
    <location>
        <position position="74"/>
    </location>
    <ligand>
        <name>Na(+)</name>
        <dbReference type="ChEBI" id="CHEBI:29101"/>
        <note>structural</note>
    </ligand>
</feature>
<comment type="activity regulation">
    <text evidence="11">Na(+) is not transported, but it plays an essential structural role and its presence is essential for fluoride channel function.</text>
</comment>
<evidence type="ECO:0000256" key="6">
    <source>
        <dbReference type="ARBA" id="ARBA00023065"/>
    </source>
</evidence>